<dbReference type="EMBL" id="CP025958">
    <property type="protein sequence ID" value="AWM38837.1"/>
    <property type="molecule type" value="Genomic_DNA"/>
</dbReference>
<dbReference type="Gene3D" id="2.120.10.30">
    <property type="entry name" value="TolB, C-terminal domain"/>
    <property type="match status" value="1"/>
</dbReference>
<dbReference type="GO" id="GO:0006508">
    <property type="term" value="P:proteolysis"/>
    <property type="evidence" value="ECO:0007669"/>
    <property type="project" value="InterPro"/>
</dbReference>
<feature type="signal peptide" evidence="4">
    <location>
        <begin position="1"/>
        <end position="26"/>
    </location>
</feature>
<protein>
    <recommendedName>
        <fullName evidence="5">Peptidase S9 prolyl oligopeptidase catalytic domain-containing protein</fullName>
    </recommendedName>
</protein>
<evidence type="ECO:0000256" key="2">
    <source>
        <dbReference type="ARBA" id="ARBA00022825"/>
    </source>
</evidence>
<feature type="compositionally biased region" description="Basic and acidic residues" evidence="3">
    <location>
        <begin position="412"/>
        <end position="424"/>
    </location>
</feature>
<keyword evidence="2" id="KW-0645">Protease</keyword>
<evidence type="ECO:0000259" key="5">
    <source>
        <dbReference type="Pfam" id="PF00326"/>
    </source>
</evidence>
<feature type="compositionally biased region" description="Basic and acidic residues" evidence="3">
    <location>
        <begin position="435"/>
        <end position="464"/>
    </location>
</feature>
<dbReference type="GO" id="GO:0004252">
    <property type="term" value="F:serine-type endopeptidase activity"/>
    <property type="evidence" value="ECO:0007669"/>
    <property type="project" value="TreeGrafter"/>
</dbReference>
<dbReference type="InterPro" id="IPR011042">
    <property type="entry name" value="6-blade_b-propeller_TolB-like"/>
</dbReference>
<keyword evidence="2" id="KW-0720">Serine protease</keyword>
<dbReference type="InterPro" id="IPR029058">
    <property type="entry name" value="AB_hydrolase_fold"/>
</dbReference>
<dbReference type="KEGG" id="gog:C1280_18860"/>
<evidence type="ECO:0000256" key="3">
    <source>
        <dbReference type="SAM" id="MobiDB-lite"/>
    </source>
</evidence>
<keyword evidence="7" id="KW-1185">Reference proteome</keyword>
<sequence>MRGTCHFLRRSAACAGLIALAGLLHAGAADTPAPEPVPAPRLAGAPAPAELTPLSREAYLLPPKEIADAVLASRGEIVALTNLSPDGRKFLVAKRDPLPPVERLGCPCVHLAEMAFDPVACRSRDLWVNSAESFELFFPAENRTVPVRAPTGARVGSPAWSPDGSKLAFLALFSDATHICVADTETGACRQITKTPVLATLVTTLQWAYDGTRLQTVLLPEGGKRPVPKPGVAESPKVRVARDGKDPSRTYRYLLESPYQMQLLEHLLTGQVALVGVADGAVTNVGEPAMVRSVSAAPGEEAFRVSTVKKPFSYYAPFQRFGSQEVVWDGRGKSLVTLSDRNLREGEPQPAAPPPTAPTAPKGGLTKGAGGKGGVPVPDPTQPPAPNPTQPVPTNPMNPDDPAPVAPEPFDPDAKRDLNWRPDGKGMSFLQLEPTAKDEKKDGKKEEPKKDVKKEEAKKDDTKTVRKDRVMQWLPPFGKDDAKVVYESPNRITGAQYSADGKWLFVSQTVDSARQITAVDLADSKKSYVISRGGTGFGGPKKGDTPPKKNETAGDEQPPGFRGGATFGVGLLSQPVAGVSVVRVSSAGEVYLSGTERGRGAGEATQPRPYIDAINITTGKKTRVFESKSDLPETIDAVDGNDVARVYTTRQNTKVVPNCFMTELATGTVTKLTNNVDRAPWFHELKTERFRVTRVDGFKFWVKVTLPPKAEGKLPALFWIYPREYTDQADYDQKAGRGGAAAAGPGRFTGPTPRHVAILTLAGYAVVEPDVPIVGPAGKMNDNYVSDLRNGLWAAIDECDRRGIIDRDRLACGGHSYGAFSTANALAHTPFFKAGIAGDGCYNRTLTSMTFQSERRQLWDARETYLEMSPLLRANQINGALLMYHGMEDANVGTHPMNSEGLFAALDGLGKPAALYMYPYEGHGPISRETNLDLWARWIAWLDTYVKNPKKK</sequence>
<dbReference type="RefSeq" id="WP_010039710.1">
    <property type="nucleotide sequence ID" value="NZ_CP025958.1"/>
</dbReference>
<reference evidence="6 7" key="1">
    <citation type="submission" date="2018-01" db="EMBL/GenBank/DDBJ databases">
        <title>G. obscuriglobus.</title>
        <authorList>
            <person name="Franke J."/>
            <person name="Blomberg W."/>
            <person name="Selmecki A."/>
        </authorList>
    </citation>
    <scope>NUCLEOTIDE SEQUENCE [LARGE SCALE GENOMIC DNA]</scope>
    <source>
        <strain evidence="6 7">DSM 5831</strain>
    </source>
</reference>
<name>A0A2Z3H584_9BACT</name>
<dbReference type="InterPro" id="IPR011659">
    <property type="entry name" value="WD40"/>
</dbReference>
<organism evidence="6 7">
    <name type="scientific">Gemmata obscuriglobus</name>
    <dbReference type="NCBI Taxonomy" id="114"/>
    <lineage>
        <taxon>Bacteria</taxon>
        <taxon>Pseudomonadati</taxon>
        <taxon>Planctomycetota</taxon>
        <taxon>Planctomycetia</taxon>
        <taxon>Gemmatales</taxon>
        <taxon>Gemmataceae</taxon>
        <taxon>Gemmata</taxon>
    </lineage>
</organism>
<feature type="compositionally biased region" description="Pro residues" evidence="3">
    <location>
        <begin position="377"/>
        <end position="409"/>
    </location>
</feature>
<feature type="domain" description="Peptidase S9 prolyl oligopeptidase catalytic" evidence="5">
    <location>
        <begin position="789"/>
        <end position="947"/>
    </location>
</feature>
<evidence type="ECO:0000256" key="1">
    <source>
        <dbReference type="ARBA" id="ARBA00022801"/>
    </source>
</evidence>
<dbReference type="SUPFAM" id="SSF53474">
    <property type="entry name" value="alpha/beta-Hydrolases"/>
    <property type="match status" value="1"/>
</dbReference>
<feature type="region of interest" description="Disordered" evidence="3">
    <location>
        <begin position="343"/>
        <end position="464"/>
    </location>
</feature>
<dbReference type="Gene3D" id="3.40.50.1820">
    <property type="entry name" value="alpha/beta hydrolase"/>
    <property type="match status" value="1"/>
</dbReference>
<keyword evidence="1" id="KW-0378">Hydrolase</keyword>
<evidence type="ECO:0000256" key="4">
    <source>
        <dbReference type="SAM" id="SignalP"/>
    </source>
</evidence>
<feature type="chain" id="PRO_5016343471" description="Peptidase S9 prolyl oligopeptidase catalytic domain-containing protein" evidence="4">
    <location>
        <begin position="27"/>
        <end position="952"/>
    </location>
</feature>
<dbReference type="Pfam" id="PF07676">
    <property type="entry name" value="PD40"/>
    <property type="match status" value="1"/>
</dbReference>
<dbReference type="PANTHER" id="PTHR42776">
    <property type="entry name" value="SERINE PEPTIDASE S9 FAMILY MEMBER"/>
    <property type="match status" value="1"/>
</dbReference>
<proteinExistence type="predicted"/>
<evidence type="ECO:0000313" key="6">
    <source>
        <dbReference type="EMBL" id="AWM38837.1"/>
    </source>
</evidence>
<dbReference type="Proteomes" id="UP000245802">
    <property type="component" value="Chromosome"/>
</dbReference>
<dbReference type="PANTHER" id="PTHR42776:SF28">
    <property type="entry name" value="GLUTAMYL ENDOPEPTIDASE, CHLOROPLASTIC-RELATED"/>
    <property type="match status" value="1"/>
</dbReference>
<dbReference type="Pfam" id="PF00326">
    <property type="entry name" value="Peptidase_S9"/>
    <property type="match status" value="1"/>
</dbReference>
<feature type="compositionally biased region" description="Gly residues" evidence="3">
    <location>
        <begin position="365"/>
        <end position="374"/>
    </location>
</feature>
<keyword evidence="4" id="KW-0732">Signal</keyword>
<gene>
    <name evidence="6" type="ORF">C1280_18860</name>
</gene>
<dbReference type="AlphaFoldDB" id="A0A2Z3H584"/>
<feature type="compositionally biased region" description="Basic and acidic residues" evidence="3">
    <location>
        <begin position="541"/>
        <end position="552"/>
    </location>
</feature>
<evidence type="ECO:0000313" key="7">
    <source>
        <dbReference type="Proteomes" id="UP000245802"/>
    </source>
</evidence>
<dbReference type="InterPro" id="IPR001375">
    <property type="entry name" value="Peptidase_S9_cat"/>
</dbReference>
<dbReference type="SUPFAM" id="SSF82171">
    <property type="entry name" value="DPP6 N-terminal domain-like"/>
    <property type="match status" value="1"/>
</dbReference>
<accession>A0A2Z3H584</accession>
<feature type="region of interest" description="Disordered" evidence="3">
    <location>
        <begin position="532"/>
        <end position="563"/>
    </location>
</feature>